<sequence length="405" mass="45513">MTDTVDDVDLPYDEDEASQQEKIQALEERLEVLEAQNEEMRDKLLDANAENNKYQQKLERLTHENKKLKQSPLFVATVQEVTDEGVIIKQHGNNQEALTEVTEEMLEELEPDDRVAVNNSLSIVKTLSSETDVRARVMEVTESPDVSYEDIGGLEDQMQEVRETVEMPLEKPEMFDDVGIDPPSGVLLHGPPGTGKTMLAKAVANQTDATFIKMAGSELVHKFIGEGAKLVRDLFEVAREHEPAVIFIDEIDAIAAKRTESKTSGDAEVQRTMMQLLSEMDGFEERGEIRIIAATNRFDMLDRAILRPGRFDRLIEVPKPNEEGREIIFDIHTRGMNVADEVDFGELATEAEEASGADIKAICTEAGMFAIRDDRTEIRTEDFYNAWDKVQADSEDVEDVSKTFA</sequence>
<dbReference type="Gene3D" id="1.10.8.60">
    <property type="match status" value="1"/>
</dbReference>
<dbReference type="RefSeq" id="WP_090377684.1">
    <property type="nucleotide sequence ID" value="NZ_FNLC01000001.1"/>
</dbReference>
<dbReference type="EMBL" id="FNLC01000001">
    <property type="protein sequence ID" value="SDQ42983.1"/>
    <property type="molecule type" value="Genomic_DNA"/>
</dbReference>
<dbReference type="InterPro" id="IPR027417">
    <property type="entry name" value="P-loop_NTPase"/>
</dbReference>
<dbReference type="NCBIfam" id="NF047748">
    <property type="entry name" value="PrtsmActNtasePan1"/>
    <property type="match status" value="1"/>
</dbReference>
<dbReference type="NCBIfam" id="NF003069">
    <property type="entry name" value="PRK03992.1"/>
    <property type="match status" value="1"/>
</dbReference>
<proteinExistence type="inferred from homology"/>
<dbReference type="GO" id="GO:0043335">
    <property type="term" value="P:protein unfolding"/>
    <property type="evidence" value="ECO:0007669"/>
    <property type="project" value="UniProtKB-UniRule"/>
</dbReference>
<name>A0A1H1ATF0_NATTX</name>
<evidence type="ECO:0000256" key="7">
    <source>
        <dbReference type="ARBA" id="ARBA00023054"/>
    </source>
</evidence>
<comment type="subunit">
    <text evidence="9">Homohexamer. The hexameric complex has a two-ring architecture resembling a top hat that caps the 20S proteasome core at one or both ends. Upon ATP-binding, the C-terminus of PAN interacts with the alpha-rings of the proteasome core by binding to the intersubunit pockets.</text>
</comment>
<comment type="subcellular location">
    <subcellularLocation>
        <location evidence="1 9">Cytoplasm</location>
    </subcellularLocation>
</comment>
<dbReference type="Gene3D" id="2.40.50.140">
    <property type="entry name" value="Nucleic acid-binding proteins"/>
    <property type="match status" value="1"/>
</dbReference>
<reference evidence="13" key="1">
    <citation type="submission" date="2016-10" db="EMBL/GenBank/DDBJ databases">
        <authorList>
            <person name="Varghese N."/>
            <person name="Submissions S."/>
        </authorList>
    </citation>
    <scope>NUCLEOTIDE SEQUENCE [LARGE SCALE GENOMIC DNA]</scope>
    <source>
        <strain evidence="13">DSM 24767</strain>
    </source>
</reference>
<evidence type="ECO:0000256" key="3">
    <source>
        <dbReference type="ARBA" id="ARBA00022490"/>
    </source>
</evidence>
<feature type="domain" description="AAA+ ATPase" evidence="11">
    <location>
        <begin position="182"/>
        <end position="321"/>
    </location>
</feature>
<dbReference type="Pfam" id="PF00004">
    <property type="entry name" value="AAA"/>
    <property type="match status" value="1"/>
</dbReference>
<dbReference type="SUPFAM" id="SSF52540">
    <property type="entry name" value="P-loop containing nucleoside triphosphate hydrolases"/>
    <property type="match status" value="1"/>
</dbReference>
<dbReference type="GO" id="GO:0022623">
    <property type="term" value="C:proteasome-activating nucleotidase complex"/>
    <property type="evidence" value="ECO:0007669"/>
    <property type="project" value="UniProtKB-UniRule"/>
</dbReference>
<evidence type="ECO:0000259" key="11">
    <source>
        <dbReference type="SMART" id="SM00382"/>
    </source>
</evidence>
<keyword evidence="7 9" id="KW-0175">Coiled coil</keyword>
<dbReference type="InterPro" id="IPR003593">
    <property type="entry name" value="AAA+_ATPase"/>
</dbReference>
<dbReference type="InterPro" id="IPR003959">
    <property type="entry name" value="ATPase_AAA_core"/>
</dbReference>
<evidence type="ECO:0000313" key="13">
    <source>
        <dbReference type="Proteomes" id="UP000198848"/>
    </source>
</evidence>
<keyword evidence="6 9" id="KW-0647">Proteasome</keyword>
<dbReference type="PANTHER" id="PTHR23073">
    <property type="entry name" value="26S PROTEASOME REGULATORY SUBUNIT"/>
    <property type="match status" value="1"/>
</dbReference>
<dbReference type="Gene3D" id="3.40.50.300">
    <property type="entry name" value="P-loop containing nucleotide triphosphate hydrolases"/>
    <property type="match status" value="1"/>
</dbReference>
<dbReference type="InterPro" id="IPR032501">
    <property type="entry name" value="Prot_ATP_ID_OB_2nd"/>
</dbReference>
<evidence type="ECO:0000256" key="2">
    <source>
        <dbReference type="ARBA" id="ARBA00006914"/>
    </source>
</evidence>
<dbReference type="PROSITE" id="PS00674">
    <property type="entry name" value="AAA"/>
    <property type="match status" value="1"/>
</dbReference>
<protein>
    <recommendedName>
        <fullName evidence="9">Proteasome-activating nucleotidase</fullName>
        <shortName evidence="9">PAN</shortName>
    </recommendedName>
    <alternativeName>
        <fullName evidence="9">Proteasomal ATPase</fullName>
    </alternativeName>
    <alternativeName>
        <fullName evidence="9">Proteasome regulatory ATPase</fullName>
    </alternativeName>
    <alternativeName>
        <fullName evidence="9">Proteasome regulatory particle</fullName>
    </alternativeName>
</protein>
<dbReference type="GO" id="GO:0005737">
    <property type="term" value="C:cytoplasm"/>
    <property type="evidence" value="ECO:0007669"/>
    <property type="project" value="UniProtKB-SubCell"/>
</dbReference>
<dbReference type="GO" id="GO:0005524">
    <property type="term" value="F:ATP binding"/>
    <property type="evidence" value="ECO:0007669"/>
    <property type="project" value="UniProtKB-UniRule"/>
</dbReference>
<evidence type="ECO:0000256" key="9">
    <source>
        <dbReference type="HAMAP-Rule" id="MF_00553"/>
    </source>
</evidence>
<feature type="coiled-coil region" evidence="9">
    <location>
        <begin position="16"/>
        <end position="71"/>
    </location>
</feature>
<evidence type="ECO:0000256" key="8">
    <source>
        <dbReference type="ARBA" id="ARBA00023186"/>
    </source>
</evidence>
<dbReference type="Pfam" id="PF16450">
    <property type="entry name" value="Prot_ATP_ID_OB_C"/>
    <property type="match status" value="1"/>
</dbReference>
<evidence type="ECO:0000256" key="4">
    <source>
        <dbReference type="ARBA" id="ARBA00022741"/>
    </source>
</evidence>
<dbReference type="STRING" id="1095778.SAMN04489842_0807"/>
<feature type="binding site" evidence="9">
    <location>
        <begin position="193"/>
        <end position="198"/>
    </location>
    <ligand>
        <name>ATP</name>
        <dbReference type="ChEBI" id="CHEBI:30616"/>
    </ligand>
</feature>
<dbReference type="InterPro" id="IPR041569">
    <property type="entry name" value="AAA_lid_3"/>
</dbReference>
<feature type="binding site" evidence="9">
    <location>
        <position position="332"/>
    </location>
    <ligand>
        <name>ATP</name>
        <dbReference type="ChEBI" id="CHEBI:30616"/>
    </ligand>
</feature>
<keyword evidence="3 9" id="KW-0963">Cytoplasm</keyword>
<dbReference type="HAMAP" id="MF_00553">
    <property type="entry name" value="PAN"/>
    <property type="match status" value="1"/>
</dbReference>
<dbReference type="FunFam" id="3.40.50.300:FF:000033">
    <property type="entry name" value="26S protease regulatory subunit 6B"/>
    <property type="match status" value="1"/>
</dbReference>
<keyword evidence="5 9" id="KW-0067">ATP-binding</keyword>
<evidence type="ECO:0000256" key="10">
    <source>
        <dbReference type="RuleBase" id="RU003651"/>
    </source>
</evidence>
<evidence type="ECO:0000256" key="6">
    <source>
        <dbReference type="ARBA" id="ARBA00022942"/>
    </source>
</evidence>
<comment type="function">
    <text evidence="9">ATPase which is responsible for recognizing, binding, unfolding and translocation of substrate proteins into the archaeal 20S proteasome core particle. Is essential for opening the gate of the 20S proteasome via an interaction with its C-terminus, thereby allowing substrate entry and access to the site of proteolysis. Thus, the C-termini of the proteasomal ATPase function like a 'key in a lock' to induce gate opening and therefore regulate proteolysis. Unfolding activity requires energy from ATP hydrolysis, whereas ATP binding alone promotes ATPase-20S proteasome association which triggers gate opening, and supports translocation of unfolded substrates.</text>
</comment>
<dbReference type="InterPro" id="IPR003960">
    <property type="entry name" value="ATPase_AAA_CS"/>
</dbReference>
<comment type="similarity">
    <text evidence="2 9 10">Belongs to the AAA ATPase family.</text>
</comment>
<keyword evidence="13" id="KW-1185">Reference proteome</keyword>
<evidence type="ECO:0000256" key="1">
    <source>
        <dbReference type="ARBA" id="ARBA00004496"/>
    </source>
</evidence>
<dbReference type="InterPro" id="IPR050221">
    <property type="entry name" value="26S_Proteasome_ATPase"/>
</dbReference>
<accession>A0A1H1ATF0</accession>
<dbReference type="AlphaFoldDB" id="A0A1H1ATF0"/>
<gene>
    <name evidence="9" type="primary">pan</name>
    <name evidence="12" type="ORF">SAMN04489842_0807</name>
</gene>
<dbReference type="GO" id="GO:0010498">
    <property type="term" value="P:proteasomal protein catabolic process"/>
    <property type="evidence" value="ECO:0007669"/>
    <property type="project" value="UniProtKB-UniRule"/>
</dbReference>
<dbReference type="InterPro" id="IPR012340">
    <property type="entry name" value="NA-bd_OB-fold"/>
</dbReference>
<dbReference type="Proteomes" id="UP000198848">
    <property type="component" value="Unassembled WGS sequence"/>
</dbReference>
<dbReference type="GO" id="GO:0016887">
    <property type="term" value="F:ATP hydrolysis activity"/>
    <property type="evidence" value="ECO:0007669"/>
    <property type="project" value="UniProtKB-UniRule"/>
</dbReference>
<dbReference type="Pfam" id="PF17862">
    <property type="entry name" value="AAA_lid_3"/>
    <property type="match status" value="1"/>
</dbReference>
<keyword evidence="8 9" id="KW-0143">Chaperone</keyword>
<comment type="domain">
    <text evidence="9">Consists of three main regions, an N-terminal coiled-coil domain that may assist in substrate recognition, an interdomain involved in PAN hexamerization, and a C-terminal ATPase domain of the AAA type.</text>
</comment>
<dbReference type="OrthoDB" id="77269at2157"/>
<dbReference type="SMART" id="SM00382">
    <property type="entry name" value="AAA"/>
    <property type="match status" value="1"/>
</dbReference>
<dbReference type="InterPro" id="IPR023501">
    <property type="entry name" value="Nucleotidase_PAN"/>
</dbReference>
<organism evidence="12 13">
    <name type="scientific">Natronobacterium texcoconense</name>
    <dbReference type="NCBI Taxonomy" id="1095778"/>
    <lineage>
        <taxon>Archaea</taxon>
        <taxon>Methanobacteriati</taxon>
        <taxon>Methanobacteriota</taxon>
        <taxon>Stenosarchaea group</taxon>
        <taxon>Halobacteria</taxon>
        <taxon>Halobacteriales</taxon>
        <taxon>Natrialbaceae</taxon>
        <taxon>Natronobacterium</taxon>
    </lineage>
</organism>
<evidence type="ECO:0000256" key="5">
    <source>
        <dbReference type="ARBA" id="ARBA00022840"/>
    </source>
</evidence>
<evidence type="ECO:0000313" key="12">
    <source>
        <dbReference type="EMBL" id="SDQ42983.1"/>
    </source>
</evidence>
<keyword evidence="4 9" id="KW-0547">Nucleotide-binding</keyword>